<dbReference type="EnsemblPlants" id="KQL16579">
    <property type="protein sequence ID" value="KQL16579"/>
    <property type="gene ID" value="SETIT_025533mg"/>
</dbReference>
<reference evidence="2" key="1">
    <citation type="journal article" date="2012" name="Nat. Biotechnol.">
        <title>Reference genome sequence of the model plant Setaria.</title>
        <authorList>
            <person name="Bennetzen J.L."/>
            <person name="Schmutz J."/>
            <person name="Wang H."/>
            <person name="Percifield R."/>
            <person name="Hawkins J."/>
            <person name="Pontaroli A.C."/>
            <person name="Estep M."/>
            <person name="Feng L."/>
            <person name="Vaughn J.N."/>
            <person name="Grimwood J."/>
            <person name="Jenkins J."/>
            <person name="Barry K."/>
            <person name="Lindquist E."/>
            <person name="Hellsten U."/>
            <person name="Deshpande S."/>
            <person name="Wang X."/>
            <person name="Wu X."/>
            <person name="Mitros T."/>
            <person name="Triplett J."/>
            <person name="Yang X."/>
            <person name="Ye C.Y."/>
            <person name="Mauro-Herrera M."/>
            <person name="Wang L."/>
            <person name="Li P."/>
            <person name="Sharma M."/>
            <person name="Sharma R."/>
            <person name="Ronald P.C."/>
            <person name="Panaud O."/>
            <person name="Kellogg E.A."/>
            <person name="Brutnell T.P."/>
            <person name="Doust A.N."/>
            <person name="Tuskan G.A."/>
            <person name="Rokhsar D."/>
            <person name="Devos K.M."/>
        </authorList>
    </citation>
    <scope>NUCLEOTIDE SEQUENCE [LARGE SCALE GENOMIC DNA]</scope>
    <source>
        <strain evidence="2">cv. Yugu1</strain>
    </source>
</reference>
<dbReference type="HOGENOM" id="CLU_3407018_0_0_1"/>
<name>K3ZFS4_SETIT</name>
<evidence type="ECO:0000313" key="1">
    <source>
        <dbReference type="EnsemblPlants" id="KQL16579"/>
    </source>
</evidence>
<accession>K3ZFS4</accession>
<dbReference type="EMBL" id="AGNK02002016">
    <property type="status" value="NOT_ANNOTATED_CDS"/>
    <property type="molecule type" value="Genomic_DNA"/>
</dbReference>
<dbReference type="Gramene" id="KQL16579">
    <property type="protein sequence ID" value="KQL16579"/>
    <property type="gene ID" value="SETIT_025533mg"/>
</dbReference>
<protein>
    <submittedName>
        <fullName evidence="1">Uncharacterized protein</fullName>
    </submittedName>
</protein>
<sequence length="30" mass="3494">MDLKMMDHRAFFSAAPFLCHADEFHPPLFA</sequence>
<evidence type="ECO:0000313" key="2">
    <source>
        <dbReference type="Proteomes" id="UP000004995"/>
    </source>
</evidence>
<dbReference type="Gramene" id="KQL16580">
    <property type="protein sequence ID" value="KQL16580"/>
    <property type="gene ID" value="SETIT_025533mg"/>
</dbReference>
<proteinExistence type="predicted"/>
<dbReference type="EnsemblPlants" id="KQL16580">
    <property type="protein sequence ID" value="KQL16580"/>
    <property type="gene ID" value="SETIT_025533mg"/>
</dbReference>
<reference evidence="1" key="2">
    <citation type="submission" date="2018-08" db="UniProtKB">
        <authorList>
            <consortium name="EnsemblPlants"/>
        </authorList>
    </citation>
    <scope>IDENTIFICATION</scope>
    <source>
        <strain evidence="1">Yugu1</strain>
    </source>
</reference>
<keyword evidence="2" id="KW-1185">Reference proteome</keyword>
<organism evidence="1 2">
    <name type="scientific">Setaria italica</name>
    <name type="common">Foxtail millet</name>
    <name type="synonym">Panicum italicum</name>
    <dbReference type="NCBI Taxonomy" id="4555"/>
    <lineage>
        <taxon>Eukaryota</taxon>
        <taxon>Viridiplantae</taxon>
        <taxon>Streptophyta</taxon>
        <taxon>Embryophyta</taxon>
        <taxon>Tracheophyta</taxon>
        <taxon>Spermatophyta</taxon>
        <taxon>Magnoliopsida</taxon>
        <taxon>Liliopsida</taxon>
        <taxon>Poales</taxon>
        <taxon>Poaceae</taxon>
        <taxon>PACMAD clade</taxon>
        <taxon>Panicoideae</taxon>
        <taxon>Panicodae</taxon>
        <taxon>Paniceae</taxon>
        <taxon>Cenchrinae</taxon>
        <taxon>Setaria</taxon>
    </lineage>
</organism>
<dbReference type="AlphaFoldDB" id="K3ZFS4"/>
<dbReference type="Proteomes" id="UP000004995">
    <property type="component" value="Unassembled WGS sequence"/>
</dbReference>